<evidence type="ECO:0000313" key="4">
    <source>
        <dbReference type="Proteomes" id="UP001499930"/>
    </source>
</evidence>
<dbReference type="EMBL" id="BAAAWD010000006">
    <property type="protein sequence ID" value="GAA3000601.1"/>
    <property type="molecule type" value="Genomic_DNA"/>
</dbReference>
<reference evidence="3 4" key="1">
    <citation type="journal article" date="2019" name="Int. J. Syst. Evol. Microbiol.">
        <title>The Global Catalogue of Microorganisms (GCM) 10K type strain sequencing project: providing services to taxonomists for standard genome sequencing and annotation.</title>
        <authorList>
            <consortium name="The Broad Institute Genomics Platform"/>
            <consortium name="The Broad Institute Genome Sequencing Center for Infectious Disease"/>
            <person name="Wu L."/>
            <person name="Ma J."/>
        </authorList>
    </citation>
    <scope>NUCLEOTIDE SEQUENCE [LARGE SCALE GENOMIC DNA]</scope>
    <source>
        <strain evidence="3 4">JCM 3106</strain>
    </source>
</reference>
<comment type="caution">
    <text evidence="3">The sequence shown here is derived from an EMBL/GenBank/DDBJ whole genome shotgun (WGS) entry which is preliminary data.</text>
</comment>
<protein>
    <recommendedName>
        <fullName evidence="2">CobQ/CobB/MinD/ParA nucleotide binding domain-containing protein</fullName>
    </recommendedName>
</protein>
<feature type="compositionally biased region" description="Low complexity" evidence="1">
    <location>
        <begin position="388"/>
        <end position="405"/>
    </location>
</feature>
<dbReference type="RefSeq" id="WP_344892093.1">
    <property type="nucleotide sequence ID" value="NZ_BAAAWD010000006.1"/>
</dbReference>
<evidence type="ECO:0000313" key="3">
    <source>
        <dbReference type="EMBL" id="GAA3000601.1"/>
    </source>
</evidence>
<organism evidence="3 4">
    <name type="scientific">Streptosporangium longisporum</name>
    <dbReference type="NCBI Taxonomy" id="46187"/>
    <lineage>
        <taxon>Bacteria</taxon>
        <taxon>Bacillati</taxon>
        <taxon>Actinomycetota</taxon>
        <taxon>Actinomycetes</taxon>
        <taxon>Streptosporangiales</taxon>
        <taxon>Streptosporangiaceae</taxon>
        <taxon>Streptosporangium</taxon>
    </lineage>
</organism>
<dbReference type="PANTHER" id="PTHR43384:SF14">
    <property type="entry name" value="ESX-1 SECRETION-ASSOCIATED PROTEIN ESPI"/>
    <property type="match status" value="1"/>
</dbReference>
<feature type="compositionally biased region" description="Basic and acidic residues" evidence="1">
    <location>
        <begin position="126"/>
        <end position="146"/>
    </location>
</feature>
<dbReference type="Proteomes" id="UP001499930">
    <property type="component" value="Unassembled WGS sequence"/>
</dbReference>
<gene>
    <name evidence="3" type="ORF">GCM10017559_21930</name>
</gene>
<feature type="region of interest" description="Disordered" evidence="1">
    <location>
        <begin position="43"/>
        <end position="62"/>
    </location>
</feature>
<keyword evidence="4" id="KW-1185">Reference proteome</keyword>
<dbReference type="Pfam" id="PF01656">
    <property type="entry name" value="CbiA"/>
    <property type="match status" value="1"/>
</dbReference>
<dbReference type="InterPro" id="IPR027417">
    <property type="entry name" value="P-loop_NTPase"/>
</dbReference>
<name>A0ABN3XVG8_9ACTN</name>
<dbReference type="PANTHER" id="PTHR43384">
    <property type="entry name" value="SEPTUM SITE-DETERMINING PROTEIN MIND HOMOLOG, CHLOROPLASTIC-RELATED"/>
    <property type="match status" value="1"/>
</dbReference>
<sequence>MARHDREESLEEQLAWLDAIKEQEEAPALAVTSTTVDDAVVSPYPKDPWSLVPTEPDTTSSPLFRAAVDSAHPAAGTPEVVAEPPVEDADAAEWLEASETASSFTVPAPASGRQDDGFLAPLKPLPRQEPDEPDDRGPGDFTEPHIRTPFAAPAQEPSRGLFEQPQRPADQVEPFTPAAPPGGSFDPEPARPAAPETERFAFGGKDPADADTGRFSFGRTEADRTSSTPASADRPVGAGLPAGGSESDRPGRLPDDDRPASGTADGGRTVTGTPREDRFVAGAPAAERFPAIGAEHDRDRTIFESATGTAKEAPERFPSSPSSPSAASPSTPERGSERGTDRGADRGSDRGSDRGESFRAPESFGTDRAEVPASPERPLSGSFGAERTGAAPASSPSTFSAFAPGQDAPVTERENVPPTEPENPFRTERETPFAPTRETPFATERETPFAPERETPFTSERKTPFVPERKTPFAPGGENPFAPGTEAAEPAREPYQPRRRQTAPAPAFGAPARQHTPGTGPRQSADSLDPESLLRGRRNGPSGGWRKLIFKASAGLIKPGESPEVRRRRELVARARTPVATGHHRVAVLSLKGGVGKTTTTVGLGATLAQVRGDRVIAVDANPDRGTLSDKVELETSATVRDLLNERQQIKRYVDIRAFTSQAPSRLEILASDRDPSVSEAFSASDYQSVSQVLENFYSICITDCGTGLLHSAMSGVLGLADQLVLVSSPSVDGARAASATLDWLEAHHYEELVRSATVVLCSVRPRSKSTVDLDRLEAHFAARCRAVIRVPYDPHLEEGAEIDLERLQAATRDSYLRLAASVGDGFAGPQP</sequence>
<dbReference type="Gene3D" id="3.40.50.300">
    <property type="entry name" value="P-loop containing nucleotide triphosphate hydrolases"/>
    <property type="match status" value="1"/>
</dbReference>
<feature type="compositionally biased region" description="Low complexity" evidence="1">
    <location>
        <begin position="318"/>
        <end position="330"/>
    </location>
</feature>
<evidence type="ECO:0000256" key="1">
    <source>
        <dbReference type="SAM" id="MobiDB-lite"/>
    </source>
</evidence>
<dbReference type="InterPro" id="IPR002586">
    <property type="entry name" value="CobQ/CobB/MinD/ParA_Nub-bd_dom"/>
</dbReference>
<feature type="domain" description="CobQ/CobB/MinD/ParA nucleotide binding" evidence="2">
    <location>
        <begin position="586"/>
        <end position="797"/>
    </location>
</feature>
<accession>A0ABN3XVG8</accession>
<feature type="compositionally biased region" description="Basic and acidic residues" evidence="1">
    <location>
        <begin position="334"/>
        <end position="370"/>
    </location>
</feature>
<evidence type="ECO:0000259" key="2">
    <source>
        <dbReference type="Pfam" id="PF01656"/>
    </source>
</evidence>
<dbReference type="SUPFAM" id="SSF52540">
    <property type="entry name" value="P-loop containing nucleoside triphosphate hydrolases"/>
    <property type="match status" value="1"/>
</dbReference>
<dbReference type="InterPro" id="IPR050625">
    <property type="entry name" value="ParA/MinD_ATPase"/>
</dbReference>
<feature type="compositionally biased region" description="Basic and acidic residues" evidence="1">
    <location>
        <begin position="443"/>
        <end position="471"/>
    </location>
</feature>
<proteinExistence type="predicted"/>
<feature type="compositionally biased region" description="Basic and acidic residues" evidence="1">
    <location>
        <begin position="246"/>
        <end position="259"/>
    </location>
</feature>
<feature type="region of interest" description="Disordered" evidence="1">
    <location>
        <begin position="69"/>
        <end position="545"/>
    </location>
</feature>